<accession>A0AAE1AAU6</accession>
<evidence type="ECO:0000256" key="1">
    <source>
        <dbReference type="SAM" id="MobiDB-lite"/>
    </source>
</evidence>
<gene>
    <name evidence="2" type="ORF">RRG08_046056</name>
</gene>
<reference evidence="2" key="1">
    <citation type="journal article" date="2023" name="G3 (Bethesda)">
        <title>A reference genome for the long-term kleptoplast-retaining sea slug Elysia crispata morphotype clarki.</title>
        <authorList>
            <person name="Eastman K.E."/>
            <person name="Pendleton A.L."/>
            <person name="Shaikh M.A."/>
            <person name="Suttiyut T."/>
            <person name="Ogas R."/>
            <person name="Tomko P."/>
            <person name="Gavelis G."/>
            <person name="Widhalm J.R."/>
            <person name="Wisecaver J.H."/>
        </authorList>
    </citation>
    <scope>NUCLEOTIDE SEQUENCE</scope>
    <source>
        <strain evidence="2">ECLA1</strain>
    </source>
</reference>
<organism evidence="2 3">
    <name type="scientific">Elysia crispata</name>
    <name type="common">lettuce slug</name>
    <dbReference type="NCBI Taxonomy" id="231223"/>
    <lineage>
        <taxon>Eukaryota</taxon>
        <taxon>Metazoa</taxon>
        <taxon>Spiralia</taxon>
        <taxon>Lophotrochozoa</taxon>
        <taxon>Mollusca</taxon>
        <taxon>Gastropoda</taxon>
        <taxon>Heterobranchia</taxon>
        <taxon>Euthyneura</taxon>
        <taxon>Panpulmonata</taxon>
        <taxon>Sacoglossa</taxon>
        <taxon>Placobranchoidea</taxon>
        <taxon>Plakobranchidae</taxon>
        <taxon>Elysia</taxon>
    </lineage>
</organism>
<protein>
    <submittedName>
        <fullName evidence="2">Uncharacterized protein</fullName>
    </submittedName>
</protein>
<keyword evidence="3" id="KW-1185">Reference proteome</keyword>
<evidence type="ECO:0000313" key="2">
    <source>
        <dbReference type="EMBL" id="KAK3783297.1"/>
    </source>
</evidence>
<comment type="caution">
    <text evidence="2">The sequence shown here is derived from an EMBL/GenBank/DDBJ whole genome shotgun (WGS) entry which is preliminary data.</text>
</comment>
<proteinExistence type="predicted"/>
<name>A0AAE1AAU6_9GAST</name>
<feature type="region of interest" description="Disordered" evidence="1">
    <location>
        <begin position="144"/>
        <end position="171"/>
    </location>
</feature>
<dbReference type="Proteomes" id="UP001283361">
    <property type="component" value="Unassembled WGS sequence"/>
</dbReference>
<dbReference type="AlphaFoldDB" id="A0AAE1AAU6"/>
<dbReference type="EMBL" id="JAWDGP010002430">
    <property type="protein sequence ID" value="KAK3783297.1"/>
    <property type="molecule type" value="Genomic_DNA"/>
</dbReference>
<evidence type="ECO:0000313" key="3">
    <source>
        <dbReference type="Proteomes" id="UP001283361"/>
    </source>
</evidence>
<sequence>MGSRLGPGLSDAKGSQEGYQSYRDQLFDEIWGSEGGRGGRTLYRMASGLGWVQKIPDQGEHLTRLSVAPHQVERHSLQKHLSTNVDQRVFPQQGSCFFSTYFFGCYLDVTQISLGGILTKHRFLLELPTRDKISSRVILQPGISVSPGQRASPGPGAMRVRRTSVHDPAIP</sequence>